<evidence type="ECO:0008006" key="3">
    <source>
        <dbReference type="Google" id="ProtNLM"/>
    </source>
</evidence>
<name>A0ABS7P2E6_9NOCA</name>
<evidence type="ECO:0000313" key="1">
    <source>
        <dbReference type="EMBL" id="MBY6366585.1"/>
    </source>
</evidence>
<accession>A0ABS7P2E6</accession>
<evidence type="ECO:0000313" key="2">
    <source>
        <dbReference type="Proteomes" id="UP000825228"/>
    </source>
</evidence>
<comment type="caution">
    <text evidence="1">The sequence shown here is derived from an EMBL/GenBank/DDBJ whole genome shotgun (WGS) entry which is preliminary data.</text>
</comment>
<dbReference type="Proteomes" id="UP000825228">
    <property type="component" value="Unassembled WGS sequence"/>
</dbReference>
<organism evidence="1 2">
    <name type="scientific">Rhodococcoides corynebacterioides</name>
    <dbReference type="NCBI Taxonomy" id="53972"/>
    <lineage>
        <taxon>Bacteria</taxon>
        <taxon>Bacillati</taxon>
        <taxon>Actinomycetota</taxon>
        <taxon>Actinomycetes</taxon>
        <taxon>Mycobacteriales</taxon>
        <taxon>Nocardiaceae</taxon>
        <taxon>Rhodococcoides</taxon>
    </lineage>
</organism>
<gene>
    <name evidence="1" type="ORF">HQ603_07455</name>
</gene>
<sequence length="110" mass="11468">MSNQLNVSPEAANRCAATCDAFSEELNAIRAYVAGRGNVSGFGTLPSGVALNAKYTELTSGGPGSLTAMLQGHIEIATKLADTFRRMGEQYVETDEAVAATLHPSYAGGR</sequence>
<keyword evidence="2" id="KW-1185">Reference proteome</keyword>
<reference evidence="1 2" key="1">
    <citation type="submission" date="2020-06" db="EMBL/GenBank/DDBJ databases">
        <title>Taxonomy, biology and ecology of Rhodococcus bacteria occurring in California pistachio and other woody hosts as revealed by genome sequence analyses.</title>
        <authorList>
            <person name="Gai Y."/>
            <person name="Riely B."/>
        </authorList>
    </citation>
    <scope>NUCLEOTIDE SEQUENCE [LARGE SCALE GENOMIC DNA]</scope>
    <source>
        <strain evidence="1 2">BP-281</strain>
    </source>
</reference>
<dbReference type="EMBL" id="JABUBU010000003">
    <property type="protein sequence ID" value="MBY6366585.1"/>
    <property type="molecule type" value="Genomic_DNA"/>
</dbReference>
<protein>
    <recommendedName>
        <fullName evidence="3">ESX-1 secretion-associated protein</fullName>
    </recommendedName>
</protein>
<dbReference type="RefSeq" id="WP_222683896.1">
    <property type="nucleotide sequence ID" value="NZ_JABUBT010000015.1"/>
</dbReference>
<proteinExistence type="predicted"/>